<evidence type="ECO:0000313" key="1">
    <source>
        <dbReference type="EMBL" id="PTU18058.1"/>
    </source>
</evidence>
<proteinExistence type="predicted"/>
<name>A0A2T5LP56_9EURO</name>
<dbReference type="EMBL" id="MSFN02000008">
    <property type="protein sequence ID" value="PTU18058.1"/>
    <property type="molecule type" value="Genomic_DNA"/>
</dbReference>
<dbReference type="VEuPathDB" id="FungiDB:P175DRAFT_0559956"/>
<dbReference type="GeneID" id="63817837"/>
<dbReference type="RefSeq" id="XP_040749450.1">
    <property type="nucleotide sequence ID" value="XM_040900953.1"/>
</dbReference>
<gene>
    <name evidence="1" type="ORF">P175DRAFT_0559956</name>
</gene>
<protein>
    <submittedName>
        <fullName evidence="1">Uncharacterized protein</fullName>
    </submittedName>
</protein>
<dbReference type="Proteomes" id="UP000244073">
    <property type="component" value="Unassembled WGS sequence"/>
</dbReference>
<accession>A0A2T5LP56</accession>
<sequence>MERNRSHDVLATGGKGIMVLRLITCINYLYFIPSAQTYQDHQSPPLPPPIHGGLHINYESPTFLLMSQLHRQKMHTTQALPRPDPSVINSSFTYSPTSPWFNAGILDNAPQLWPSRGTASIRFWTNVERT</sequence>
<comment type="caution">
    <text evidence="1">The sequence shown here is derived from an EMBL/GenBank/DDBJ whole genome shotgun (WGS) entry which is preliminary data.</text>
</comment>
<reference evidence="1 2" key="1">
    <citation type="journal article" date="2018" name="Proc. Natl. Acad. Sci. U.S.A.">
        <title>Linking secondary metabolites to gene clusters through genome sequencing of six diverse Aspergillus species.</title>
        <authorList>
            <person name="Kaerboelling I."/>
            <person name="Vesth T.C."/>
            <person name="Frisvad J.C."/>
            <person name="Nybo J.L."/>
            <person name="Theobald S."/>
            <person name="Kuo A."/>
            <person name="Bowyer P."/>
            <person name="Matsuda Y."/>
            <person name="Mondo S."/>
            <person name="Lyhne E.K."/>
            <person name="Kogle M.E."/>
            <person name="Clum A."/>
            <person name="Lipzen A."/>
            <person name="Salamov A."/>
            <person name="Ngan C.Y."/>
            <person name="Daum C."/>
            <person name="Chiniquy J."/>
            <person name="Barry K."/>
            <person name="LaButti K."/>
            <person name="Haridas S."/>
            <person name="Simmons B.A."/>
            <person name="Magnuson J.K."/>
            <person name="Mortensen U.H."/>
            <person name="Larsen T.O."/>
            <person name="Grigoriev I.V."/>
            <person name="Baker S.E."/>
            <person name="Andersen M.R."/>
        </authorList>
    </citation>
    <scope>NUCLEOTIDE SEQUENCE [LARGE SCALE GENOMIC DNA]</scope>
    <source>
        <strain evidence="1 2">IBT 24754</strain>
    </source>
</reference>
<organism evidence="1 2">
    <name type="scientific">Aspergillus ochraceoroseus IBT 24754</name>
    <dbReference type="NCBI Taxonomy" id="1392256"/>
    <lineage>
        <taxon>Eukaryota</taxon>
        <taxon>Fungi</taxon>
        <taxon>Dikarya</taxon>
        <taxon>Ascomycota</taxon>
        <taxon>Pezizomycotina</taxon>
        <taxon>Eurotiomycetes</taxon>
        <taxon>Eurotiomycetidae</taxon>
        <taxon>Eurotiales</taxon>
        <taxon>Aspergillaceae</taxon>
        <taxon>Aspergillus</taxon>
        <taxon>Aspergillus subgen. Nidulantes</taxon>
    </lineage>
</organism>
<dbReference type="AlphaFoldDB" id="A0A2T5LP56"/>
<evidence type="ECO:0000313" key="2">
    <source>
        <dbReference type="Proteomes" id="UP000244073"/>
    </source>
</evidence>